<dbReference type="GeneID" id="106820186"/>
<dbReference type="InterPro" id="IPR048637">
    <property type="entry name" value="MELK_UBA"/>
</dbReference>
<feature type="non-terminal residue" evidence="4">
    <location>
        <position position="426"/>
    </location>
</feature>
<proteinExistence type="predicted"/>
<feature type="compositionally biased region" description="Low complexity" evidence="1">
    <location>
        <begin position="178"/>
        <end position="192"/>
    </location>
</feature>
<dbReference type="Pfam" id="PF21594">
    <property type="entry name" value="UBA_MELK"/>
    <property type="match status" value="1"/>
</dbReference>
<dbReference type="Proteomes" id="UP000695022">
    <property type="component" value="Unplaced"/>
</dbReference>
<reference evidence="4" key="1">
    <citation type="submission" date="2025-08" db="UniProtKB">
        <authorList>
            <consortium name="RefSeq"/>
        </authorList>
    </citation>
    <scope>IDENTIFICATION</scope>
</reference>
<feature type="compositionally biased region" description="Polar residues" evidence="1">
    <location>
        <begin position="232"/>
        <end position="245"/>
    </location>
</feature>
<feature type="compositionally biased region" description="Low complexity" evidence="1">
    <location>
        <begin position="212"/>
        <end position="224"/>
    </location>
</feature>
<protein>
    <submittedName>
        <fullName evidence="4">Proteoglycan 4-like</fullName>
    </submittedName>
</protein>
<feature type="region of interest" description="Disordered" evidence="1">
    <location>
        <begin position="156"/>
        <end position="315"/>
    </location>
</feature>
<dbReference type="CDD" id="cd14341">
    <property type="entry name" value="UBA_MELK"/>
    <property type="match status" value="1"/>
</dbReference>
<gene>
    <name evidence="4" type="primary">LOC106820186</name>
</gene>
<feature type="region of interest" description="Disordered" evidence="1">
    <location>
        <begin position="329"/>
        <end position="426"/>
    </location>
</feature>
<sequence>MDYVDPEIAMKLSVHYGITKAEMTAKILRWDYDYLTATYLLLMSRKQHNKPFRLLAPPIPLREIMQQQQQQTGGNHDNTRSSSFDQEYTLANSSLCSSLDNLDDYDFGCAKFADSWGAEEVFRGGENTEGAAGEGRDPVKVTVREAEVAHREKMVITLTSGGGRQVNVSDENVERTTPRVPQRQSQQAAPSAGNQPTPSGQPSAPPASDGKPSTPDSQQPSTPSGGDRRPSTPLTATVATPQQKSSKNERAAAVAVTTAFQKETTEKMTPTTEVTVAPPRRSPQVYKRRPDRFEDKENFAIPKIPTPKRSSKKYRTPPVIDLFTSCTPTKSKVVHSRSVDGQLDSMYPATSPIEDTKKLSRSDQDLPKSCPTTPSKSDKSRKTPASGSKNLFGSLEKRLDRVRNYLTPKKNSRGSSSSMGPRKVKV</sequence>
<accession>A0ABM1F6Z4</accession>
<feature type="domain" description="Maternal embryonic leucine zipper kinase UBA" evidence="2">
    <location>
        <begin position="12"/>
        <end position="46"/>
    </location>
</feature>
<name>A0ABM1F6Z4_PRICU</name>
<evidence type="ECO:0000259" key="2">
    <source>
        <dbReference type="Pfam" id="PF21594"/>
    </source>
</evidence>
<evidence type="ECO:0000313" key="4">
    <source>
        <dbReference type="RefSeq" id="XP_014680215.1"/>
    </source>
</evidence>
<keyword evidence="3" id="KW-1185">Reference proteome</keyword>
<feature type="compositionally biased region" description="Basic and acidic residues" evidence="1">
    <location>
        <begin position="354"/>
        <end position="366"/>
    </location>
</feature>
<evidence type="ECO:0000313" key="3">
    <source>
        <dbReference type="Proteomes" id="UP000695022"/>
    </source>
</evidence>
<feature type="compositionally biased region" description="Low complexity" evidence="1">
    <location>
        <begin position="267"/>
        <end position="276"/>
    </location>
</feature>
<organism evidence="3 4">
    <name type="scientific">Priapulus caudatus</name>
    <name type="common">Priapulid worm</name>
    <dbReference type="NCBI Taxonomy" id="37621"/>
    <lineage>
        <taxon>Eukaryota</taxon>
        <taxon>Metazoa</taxon>
        <taxon>Ecdysozoa</taxon>
        <taxon>Scalidophora</taxon>
        <taxon>Priapulida</taxon>
        <taxon>Priapulimorpha</taxon>
        <taxon>Priapulimorphida</taxon>
        <taxon>Priapulidae</taxon>
        <taxon>Priapulus</taxon>
    </lineage>
</organism>
<dbReference type="RefSeq" id="XP_014680215.1">
    <property type="nucleotide sequence ID" value="XM_014824729.1"/>
</dbReference>
<feature type="compositionally biased region" description="Polar residues" evidence="1">
    <location>
        <begin position="193"/>
        <end position="202"/>
    </location>
</feature>
<evidence type="ECO:0000256" key="1">
    <source>
        <dbReference type="SAM" id="MobiDB-lite"/>
    </source>
</evidence>